<evidence type="ECO:0000256" key="1">
    <source>
        <dbReference type="SAM" id="Phobius"/>
    </source>
</evidence>
<protein>
    <submittedName>
        <fullName evidence="2">Uncharacterized protein</fullName>
    </submittedName>
</protein>
<evidence type="ECO:0000313" key="2">
    <source>
        <dbReference type="EnsemblMetazoa" id="tetur02g13860.1"/>
    </source>
</evidence>
<keyword evidence="3" id="KW-1185">Reference proteome</keyword>
<dbReference type="AlphaFoldDB" id="T1JY02"/>
<keyword evidence="1" id="KW-1133">Transmembrane helix</keyword>
<reference evidence="3" key="1">
    <citation type="submission" date="2011-08" db="EMBL/GenBank/DDBJ databases">
        <authorList>
            <person name="Rombauts S."/>
        </authorList>
    </citation>
    <scope>NUCLEOTIDE SEQUENCE</scope>
    <source>
        <strain evidence="3">London</strain>
    </source>
</reference>
<dbReference type="EnsemblMetazoa" id="tetur02g13860.1">
    <property type="protein sequence ID" value="tetur02g13860.1"/>
    <property type="gene ID" value="tetur02g13860"/>
</dbReference>
<dbReference type="EMBL" id="CAEY01000835">
    <property type="status" value="NOT_ANNOTATED_CDS"/>
    <property type="molecule type" value="Genomic_DNA"/>
</dbReference>
<keyword evidence="1" id="KW-0472">Membrane</keyword>
<evidence type="ECO:0000313" key="3">
    <source>
        <dbReference type="Proteomes" id="UP000015104"/>
    </source>
</evidence>
<feature type="transmembrane region" description="Helical" evidence="1">
    <location>
        <begin position="12"/>
        <end position="33"/>
    </location>
</feature>
<proteinExistence type="predicted"/>
<dbReference type="HOGENOM" id="CLU_2174140_0_0_1"/>
<name>T1JY02_TETUR</name>
<sequence length="110" mass="12690">MLHRSLYYKHEVEIGLSMFSLVINGIMLLAVIRHWRTLIQMGLDMLYYAFLLCCIGAYIGMAIATQDFKVGMIFVMFMIAAIVFNFVLAHLLCKYLEQLSPTLQYNNLLS</sequence>
<keyword evidence="1" id="KW-0812">Transmembrane</keyword>
<feature type="transmembrane region" description="Helical" evidence="1">
    <location>
        <begin position="70"/>
        <end position="93"/>
    </location>
</feature>
<feature type="transmembrane region" description="Helical" evidence="1">
    <location>
        <begin position="45"/>
        <end position="64"/>
    </location>
</feature>
<organism evidence="2 3">
    <name type="scientific">Tetranychus urticae</name>
    <name type="common">Two-spotted spider mite</name>
    <dbReference type="NCBI Taxonomy" id="32264"/>
    <lineage>
        <taxon>Eukaryota</taxon>
        <taxon>Metazoa</taxon>
        <taxon>Ecdysozoa</taxon>
        <taxon>Arthropoda</taxon>
        <taxon>Chelicerata</taxon>
        <taxon>Arachnida</taxon>
        <taxon>Acari</taxon>
        <taxon>Acariformes</taxon>
        <taxon>Trombidiformes</taxon>
        <taxon>Prostigmata</taxon>
        <taxon>Eleutherengona</taxon>
        <taxon>Raphignathae</taxon>
        <taxon>Tetranychoidea</taxon>
        <taxon>Tetranychidae</taxon>
        <taxon>Tetranychus</taxon>
    </lineage>
</organism>
<reference evidence="2" key="2">
    <citation type="submission" date="2015-06" db="UniProtKB">
        <authorList>
            <consortium name="EnsemblMetazoa"/>
        </authorList>
    </citation>
    <scope>IDENTIFICATION</scope>
</reference>
<accession>T1JY02</accession>
<dbReference type="Proteomes" id="UP000015104">
    <property type="component" value="Unassembled WGS sequence"/>
</dbReference>